<evidence type="ECO:0000313" key="2">
    <source>
        <dbReference type="EMBL" id="TDG40466.1"/>
    </source>
</evidence>
<organism evidence="2 3">
    <name type="scientific">Drosophila navojoa</name>
    <name type="common">Fruit fly</name>
    <dbReference type="NCBI Taxonomy" id="7232"/>
    <lineage>
        <taxon>Eukaryota</taxon>
        <taxon>Metazoa</taxon>
        <taxon>Ecdysozoa</taxon>
        <taxon>Arthropoda</taxon>
        <taxon>Hexapoda</taxon>
        <taxon>Insecta</taxon>
        <taxon>Pterygota</taxon>
        <taxon>Neoptera</taxon>
        <taxon>Endopterygota</taxon>
        <taxon>Diptera</taxon>
        <taxon>Brachycera</taxon>
        <taxon>Muscomorpha</taxon>
        <taxon>Ephydroidea</taxon>
        <taxon>Drosophilidae</taxon>
        <taxon>Drosophila</taxon>
    </lineage>
</organism>
<dbReference type="STRING" id="7232.A0A484AVH5"/>
<keyword evidence="3" id="KW-1185">Reference proteome</keyword>
<dbReference type="OrthoDB" id="21085at2759"/>
<gene>
    <name evidence="2" type="ORF">AWZ03_013110</name>
</gene>
<dbReference type="Proteomes" id="UP000295192">
    <property type="component" value="Unassembled WGS sequence"/>
</dbReference>
<protein>
    <submittedName>
        <fullName evidence="2">Uncharacterized protein</fullName>
    </submittedName>
</protein>
<dbReference type="EMBL" id="LSRL02000558">
    <property type="protein sequence ID" value="TDG40466.1"/>
    <property type="molecule type" value="Genomic_DNA"/>
</dbReference>
<feature type="region of interest" description="Disordered" evidence="1">
    <location>
        <begin position="1"/>
        <end position="39"/>
    </location>
</feature>
<feature type="non-terminal residue" evidence="2">
    <location>
        <position position="142"/>
    </location>
</feature>
<reference evidence="2 3" key="1">
    <citation type="journal article" date="2019" name="J. Hered.">
        <title>An Improved Genome Assembly for Drosophila navojoa, the Basal Species in the mojavensis Cluster.</title>
        <authorList>
            <person name="Vanderlinde T."/>
            <person name="Dupim E.G."/>
            <person name="Nazario-Yepiz N.O."/>
            <person name="Carvalho A.B."/>
        </authorList>
    </citation>
    <scope>NUCLEOTIDE SEQUENCE [LARGE SCALE GENOMIC DNA]</scope>
    <source>
        <strain evidence="2">Navoj_Jal97</strain>
        <tissue evidence="2">Whole organism</tissue>
    </source>
</reference>
<feature type="compositionally biased region" description="Polar residues" evidence="1">
    <location>
        <begin position="1"/>
        <end position="12"/>
    </location>
</feature>
<feature type="region of interest" description="Disordered" evidence="1">
    <location>
        <begin position="74"/>
        <end position="142"/>
    </location>
</feature>
<evidence type="ECO:0000256" key="1">
    <source>
        <dbReference type="SAM" id="MobiDB-lite"/>
    </source>
</evidence>
<feature type="compositionally biased region" description="Low complexity" evidence="1">
    <location>
        <begin position="100"/>
        <end position="131"/>
    </location>
</feature>
<accession>A0A484AVH5</accession>
<sequence>MMSRTSLVSSSEGGILAEGETSSEESSRDSSNDSPPCDLGLMERLLLTHPMWFLPGIQRSGAVHLLQGKEEGEERGMGLLQMEPEWGMFRRGGAEGACHQQQPQQEQQQQEQQEQEQQQQEQQLPSQPQPQLMSDKAADSCS</sequence>
<evidence type="ECO:0000313" key="3">
    <source>
        <dbReference type="Proteomes" id="UP000295192"/>
    </source>
</evidence>
<dbReference type="AlphaFoldDB" id="A0A484AVH5"/>
<name>A0A484AVH5_DRONA</name>
<comment type="caution">
    <text evidence="2">The sequence shown here is derived from an EMBL/GenBank/DDBJ whole genome shotgun (WGS) entry which is preliminary data.</text>
</comment>
<proteinExistence type="predicted"/>